<accession>A0A0M2HB73</accession>
<dbReference type="EMBL" id="JYJA01000037">
    <property type="protein sequence ID" value="KJL41437.1"/>
    <property type="molecule type" value="Genomic_DNA"/>
</dbReference>
<dbReference type="SUPFAM" id="SSF53597">
    <property type="entry name" value="Dihydrofolate reductase-like"/>
    <property type="match status" value="1"/>
</dbReference>
<keyword evidence="3" id="KW-1185">Reference proteome</keyword>
<dbReference type="AlphaFoldDB" id="A0A0M2HB73"/>
<dbReference type="OrthoDB" id="7342392at2"/>
<evidence type="ECO:0000313" key="2">
    <source>
        <dbReference type="EMBL" id="KJL41437.1"/>
    </source>
</evidence>
<reference evidence="2 3" key="1">
    <citation type="submission" date="2015-02" db="EMBL/GenBank/DDBJ databases">
        <title>Draft genome sequences of ten Microbacterium spp. with emphasis on heavy metal contaminated environments.</title>
        <authorList>
            <person name="Corretto E."/>
        </authorList>
    </citation>
    <scope>NUCLEOTIDE SEQUENCE [LARGE SCALE GENOMIC DNA]</scope>
    <source>
        <strain evidence="2 3">DSM 8608</strain>
    </source>
</reference>
<dbReference type="Proteomes" id="UP000034098">
    <property type="component" value="Unassembled WGS sequence"/>
</dbReference>
<dbReference type="Pfam" id="PF01872">
    <property type="entry name" value="RibD_C"/>
    <property type="match status" value="1"/>
</dbReference>
<proteinExistence type="predicted"/>
<dbReference type="RefSeq" id="WP_045300167.1">
    <property type="nucleotide sequence ID" value="NZ_JYJA01000037.1"/>
</dbReference>
<dbReference type="Gene3D" id="3.40.430.10">
    <property type="entry name" value="Dihydrofolate Reductase, subunit A"/>
    <property type="match status" value="1"/>
</dbReference>
<protein>
    <recommendedName>
        <fullName evidence="1">Bacterial bifunctional deaminase-reductase C-terminal domain-containing protein</fullName>
    </recommendedName>
</protein>
<dbReference type="InterPro" id="IPR024072">
    <property type="entry name" value="DHFR-like_dom_sf"/>
</dbReference>
<name>A0A0M2HB73_MICTR</name>
<organism evidence="2 3">
    <name type="scientific">Microbacterium trichothecenolyticum</name>
    <name type="common">Aureobacterium trichothecenolyticum</name>
    <dbReference type="NCBI Taxonomy" id="69370"/>
    <lineage>
        <taxon>Bacteria</taxon>
        <taxon>Bacillati</taxon>
        <taxon>Actinomycetota</taxon>
        <taxon>Actinomycetes</taxon>
        <taxon>Micrococcales</taxon>
        <taxon>Microbacteriaceae</taxon>
        <taxon>Microbacterium</taxon>
    </lineage>
</organism>
<dbReference type="InterPro" id="IPR002734">
    <property type="entry name" value="RibDG_C"/>
</dbReference>
<comment type="caution">
    <text evidence="2">The sequence shown here is derived from an EMBL/GenBank/DDBJ whole genome shotgun (WGS) entry which is preliminary data.</text>
</comment>
<dbReference type="PATRIC" id="fig|69370.6.peg.2708"/>
<dbReference type="GO" id="GO:0008703">
    <property type="term" value="F:5-amino-6-(5-phosphoribosylamino)uracil reductase activity"/>
    <property type="evidence" value="ECO:0007669"/>
    <property type="project" value="InterPro"/>
</dbReference>
<evidence type="ECO:0000313" key="3">
    <source>
        <dbReference type="Proteomes" id="UP000034098"/>
    </source>
</evidence>
<evidence type="ECO:0000259" key="1">
    <source>
        <dbReference type="Pfam" id="PF01872"/>
    </source>
</evidence>
<sequence length="187" mass="20127">MGRVIVVQYITLDGVVEDPDGSGGTPFGGWAMRYGPEGVAGDKFRLGDLLETGVLLFGRRTWDHFAELWPGRDTPFARAMNQADKAVATSHALPQGAWRNSRAADGPLGEWIAQTIATRDVVVIGSGSVVGALREQDLIDEFRLIAFPTAVTAGRRLFPDPVDLELVSSEMTGPASLTIHRVRGRAA</sequence>
<gene>
    <name evidence="2" type="ORF">RS82_02666</name>
</gene>
<dbReference type="GO" id="GO:0009231">
    <property type="term" value="P:riboflavin biosynthetic process"/>
    <property type="evidence" value="ECO:0007669"/>
    <property type="project" value="InterPro"/>
</dbReference>
<feature type="domain" description="Bacterial bifunctional deaminase-reductase C-terminal" evidence="1">
    <location>
        <begin position="118"/>
        <end position="174"/>
    </location>
</feature>